<gene>
    <name evidence="1" type="ORF">BV25DRAFT_1277146</name>
</gene>
<protein>
    <submittedName>
        <fullName evidence="1">Uncharacterized protein</fullName>
    </submittedName>
</protein>
<name>A0ACB8TF84_9AGAM</name>
<keyword evidence="2" id="KW-1185">Reference proteome</keyword>
<sequence length="94" mass="10232">MMPSGKDGSEQQFSIQPHPAKTNDPSDMQETGGMRSNPMPEGMMAPGPMIPTPEMVHSMDAPAPRDEMHARAAELNKIVMNPLMLDEAGNDTIR</sequence>
<reference evidence="1" key="1">
    <citation type="submission" date="2021-03" db="EMBL/GenBank/DDBJ databases">
        <authorList>
            <consortium name="DOE Joint Genome Institute"/>
            <person name="Ahrendt S."/>
            <person name="Looney B.P."/>
            <person name="Miyauchi S."/>
            <person name="Morin E."/>
            <person name="Drula E."/>
            <person name="Courty P.E."/>
            <person name="Chicoki N."/>
            <person name="Fauchery L."/>
            <person name="Kohler A."/>
            <person name="Kuo A."/>
            <person name="Labutti K."/>
            <person name="Pangilinan J."/>
            <person name="Lipzen A."/>
            <person name="Riley R."/>
            <person name="Andreopoulos W."/>
            <person name="He G."/>
            <person name="Johnson J."/>
            <person name="Barry K.W."/>
            <person name="Grigoriev I.V."/>
            <person name="Nagy L."/>
            <person name="Hibbett D."/>
            <person name="Henrissat B."/>
            <person name="Matheny P.B."/>
            <person name="Labbe J."/>
            <person name="Martin F."/>
        </authorList>
    </citation>
    <scope>NUCLEOTIDE SEQUENCE</scope>
    <source>
        <strain evidence="1">HHB10654</strain>
    </source>
</reference>
<evidence type="ECO:0000313" key="1">
    <source>
        <dbReference type="EMBL" id="KAI0067094.1"/>
    </source>
</evidence>
<dbReference type="Proteomes" id="UP000814140">
    <property type="component" value="Unassembled WGS sequence"/>
</dbReference>
<comment type="caution">
    <text evidence="1">The sequence shown here is derived from an EMBL/GenBank/DDBJ whole genome shotgun (WGS) entry which is preliminary data.</text>
</comment>
<accession>A0ACB8TF84</accession>
<organism evidence="1 2">
    <name type="scientific">Artomyces pyxidatus</name>
    <dbReference type="NCBI Taxonomy" id="48021"/>
    <lineage>
        <taxon>Eukaryota</taxon>
        <taxon>Fungi</taxon>
        <taxon>Dikarya</taxon>
        <taxon>Basidiomycota</taxon>
        <taxon>Agaricomycotina</taxon>
        <taxon>Agaricomycetes</taxon>
        <taxon>Russulales</taxon>
        <taxon>Auriscalpiaceae</taxon>
        <taxon>Artomyces</taxon>
    </lineage>
</organism>
<evidence type="ECO:0000313" key="2">
    <source>
        <dbReference type="Proteomes" id="UP000814140"/>
    </source>
</evidence>
<proteinExistence type="predicted"/>
<reference evidence="1" key="2">
    <citation type="journal article" date="2022" name="New Phytol.">
        <title>Evolutionary transition to the ectomycorrhizal habit in the genomes of a hyperdiverse lineage of mushroom-forming fungi.</title>
        <authorList>
            <person name="Looney B."/>
            <person name="Miyauchi S."/>
            <person name="Morin E."/>
            <person name="Drula E."/>
            <person name="Courty P.E."/>
            <person name="Kohler A."/>
            <person name="Kuo A."/>
            <person name="LaButti K."/>
            <person name="Pangilinan J."/>
            <person name="Lipzen A."/>
            <person name="Riley R."/>
            <person name="Andreopoulos W."/>
            <person name="He G."/>
            <person name="Johnson J."/>
            <person name="Nolan M."/>
            <person name="Tritt A."/>
            <person name="Barry K.W."/>
            <person name="Grigoriev I.V."/>
            <person name="Nagy L.G."/>
            <person name="Hibbett D."/>
            <person name="Henrissat B."/>
            <person name="Matheny P.B."/>
            <person name="Labbe J."/>
            <person name="Martin F.M."/>
        </authorList>
    </citation>
    <scope>NUCLEOTIDE SEQUENCE</scope>
    <source>
        <strain evidence="1">HHB10654</strain>
    </source>
</reference>
<dbReference type="EMBL" id="MU277191">
    <property type="protein sequence ID" value="KAI0067094.1"/>
    <property type="molecule type" value="Genomic_DNA"/>
</dbReference>